<feature type="region of interest" description="Disordered" evidence="1">
    <location>
        <begin position="1"/>
        <end position="34"/>
    </location>
</feature>
<dbReference type="EMBL" id="LSRX01000360">
    <property type="protein sequence ID" value="OLP99493.1"/>
    <property type="molecule type" value="Genomic_DNA"/>
</dbReference>
<evidence type="ECO:0000313" key="2">
    <source>
        <dbReference type="EMBL" id="OLP99493.1"/>
    </source>
</evidence>
<proteinExistence type="predicted"/>
<organism evidence="2 3">
    <name type="scientific">Symbiodinium microadriaticum</name>
    <name type="common">Dinoflagellate</name>
    <name type="synonym">Zooxanthella microadriatica</name>
    <dbReference type="NCBI Taxonomy" id="2951"/>
    <lineage>
        <taxon>Eukaryota</taxon>
        <taxon>Sar</taxon>
        <taxon>Alveolata</taxon>
        <taxon>Dinophyceae</taxon>
        <taxon>Suessiales</taxon>
        <taxon>Symbiodiniaceae</taxon>
        <taxon>Symbiodinium</taxon>
    </lineage>
</organism>
<name>A0A1Q9DWD2_SYMMI</name>
<evidence type="ECO:0000313" key="3">
    <source>
        <dbReference type="Proteomes" id="UP000186817"/>
    </source>
</evidence>
<dbReference type="AlphaFoldDB" id="A0A1Q9DWD2"/>
<comment type="caution">
    <text evidence="2">The sequence shown here is derived from an EMBL/GenBank/DDBJ whole genome shotgun (WGS) entry which is preliminary data.</text>
</comment>
<feature type="compositionally biased region" description="Polar residues" evidence="1">
    <location>
        <begin position="521"/>
        <end position="535"/>
    </location>
</feature>
<feature type="region of interest" description="Disordered" evidence="1">
    <location>
        <begin position="509"/>
        <end position="545"/>
    </location>
</feature>
<protein>
    <submittedName>
        <fullName evidence="2">Uncharacterized protein</fullName>
    </submittedName>
</protein>
<feature type="region of interest" description="Disordered" evidence="1">
    <location>
        <begin position="148"/>
        <end position="168"/>
    </location>
</feature>
<accession>A0A1Q9DWD2</accession>
<sequence length="572" mass="63929">MLRGAFRSPCGPAMRAAHRFGTQRGPEEQRDTSSKWLRRRVRRAKLALSEFQESAKERYLHFSATGRQRFRALQALRELPTSDLLDHLWDTWTQANRKFDDRFNAWFDRSVAAAAQSARSVRDGNAQELWQRSRLISKLLRWKQAMGMSASSAQGNDPGKEAAPRKPARPVDTGVLVLLGAGVGSAAQGFLGPALFLSSWATLRVARRFVVQCIDAEDANRLFRYAPASLQRRKAELFAQLHHELFVMRRIRAGDLRYIGRPGDKSWEAGMDPRNDHTPITLFDLAMQSVAAHPRVREWVGQTVRAVAEPDKVVYRMHEGISEVYLGWHVRGELGDAEVQVKATGSVVDFIYIFPQGRDHYGLQPEGFVIRPNGDSWSQNASDLPRFMKQPFGKHGGKLYLDRDGIFDFDYEVGEFRSGYEGENHPRVRAYKRWFGDGTQHLGLPYTPTRVELAAKRGAEDVASDVLAHVRQRHLPSGATESGNTNACSFIYTGVFWAGRAFAAGGRACGHHDAGHHAGHSTRSSSAGTLATRQTSDCRHSAAGGSLAEHPQCFHRIDLETRKPPVPDDLPS</sequence>
<dbReference type="OrthoDB" id="436405at2759"/>
<keyword evidence="3" id="KW-1185">Reference proteome</keyword>
<evidence type="ECO:0000256" key="1">
    <source>
        <dbReference type="SAM" id="MobiDB-lite"/>
    </source>
</evidence>
<reference evidence="2 3" key="1">
    <citation type="submission" date="2016-02" db="EMBL/GenBank/DDBJ databases">
        <title>Genome analysis of coral dinoflagellate symbionts highlights evolutionary adaptations to a symbiotic lifestyle.</title>
        <authorList>
            <person name="Aranda M."/>
            <person name="Li Y."/>
            <person name="Liew Y.J."/>
            <person name="Baumgarten S."/>
            <person name="Simakov O."/>
            <person name="Wilson M."/>
            <person name="Piel J."/>
            <person name="Ashoor H."/>
            <person name="Bougouffa S."/>
            <person name="Bajic V.B."/>
            <person name="Ryu T."/>
            <person name="Ravasi T."/>
            <person name="Bayer T."/>
            <person name="Micklem G."/>
            <person name="Kim H."/>
            <person name="Bhak J."/>
            <person name="Lajeunesse T.C."/>
            <person name="Voolstra C.R."/>
        </authorList>
    </citation>
    <scope>NUCLEOTIDE SEQUENCE [LARGE SCALE GENOMIC DNA]</scope>
    <source>
        <strain evidence="2 3">CCMP2467</strain>
    </source>
</reference>
<dbReference type="Proteomes" id="UP000186817">
    <property type="component" value="Unassembled WGS sequence"/>
</dbReference>
<gene>
    <name evidence="2" type="ORF">AK812_SmicGene17942</name>
</gene>